<feature type="chain" id="PRO_5008372263" evidence="2">
    <location>
        <begin position="19"/>
        <end position="71"/>
    </location>
</feature>
<evidence type="ECO:0000313" key="3">
    <source>
        <dbReference type="EMBL" id="SBR00589.1"/>
    </source>
</evidence>
<dbReference type="EMBL" id="HAED01014144">
    <property type="protein sequence ID" value="SBR00589.1"/>
    <property type="molecule type" value="Transcribed_RNA"/>
</dbReference>
<feature type="compositionally biased region" description="Polar residues" evidence="1">
    <location>
        <begin position="62"/>
        <end position="71"/>
    </location>
</feature>
<evidence type="ECO:0000256" key="2">
    <source>
        <dbReference type="SAM" id="SignalP"/>
    </source>
</evidence>
<keyword evidence="2" id="KW-0732">Signal</keyword>
<gene>
    <name evidence="3" type="primary">Nfu_g_1_015799</name>
</gene>
<feature type="region of interest" description="Disordered" evidence="1">
    <location>
        <begin position="31"/>
        <end position="71"/>
    </location>
</feature>
<accession>A0A1A8ITC2</accession>
<dbReference type="AlphaFoldDB" id="A0A1A8ITC2"/>
<name>A0A1A8ITC2_NOTKU</name>
<evidence type="ECO:0000256" key="1">
    <source>
        <dbReference type="SAM" id="MobiDB-lite"/>
    </source>
</evidence>
<organism evidence="3">
    <name type="scientific">Nothobranchius kuhntae</name>
    <name type="common">Beira killifish</name>
    <dbReference type="NCBI Taxonomy" id="321403"/>
    <lineage>
        <taxon>Eukaryota</taxon>
        <taxon>Metazoa</taxon>
        <taxon>Chordata</taxon>
        <taxon>Craniata</taxon>
        <taxon>Vertebrata</taxon>
        <taxon>Euteleostomi</taxon>
        <taxon>Actinopterygii</taxon>
        <taxon>Neopterygii</taxon>
        <taxon>Teleostei</taxon>
        <taxon>Neoteleostei</taxon>
        <taxon>Acanthomorphata</taxon>
        <taxon>Ovalentaria</taxon>
        <taxon>Atherinomorphae</taxon>
        <taxon>Cyprinodontiformes</taxon>
        <taxon>Nothobranchiidae</taxon>
        <taxon>Nothobranchius</taxon>
    </lineage>
</organism>
<reference evidence="3" key="2">
    <citation type="submission" date="2016-06" db="EMBL/GenBank/DDBJ databases">
        <title>The genome of a short-lived fish provides insights into sex chromosome evolution and the genetic control of aging.</title>
        <authorList>
            <person name="Reichwald K."/>
            <person name="Felder M."/>
            <person name="Petzold A."/>
            <person name="Koch P."/>
            <person name="Groth M."/>
            <person name="Platzer M."/>
        </authorList>
    </citation>
    <scope>NUCLEOTIDE SEQUENCE</scope>
    <source>
        <tissue evidence="3">Brain</tissue>
    </source>
</reference>
<feature type="non-terminal residue" evidence="3">
    <location>
        <position position="1"/>
    </location>
</feature>
<feature type="signal peptide" evidence="2">
    <location>
        <begin position="1"/>
        <end position="18"/>
    </location>
</feature>
<reference evidence="3" key="1">
    <citation type="submission" date="2016-05" db="EMBL/GenBank/DDBJ databases">
        <authorList>
            <person name="Lavstsen T."/>
            <person name="Jespersen J.S."/>
        </authorList>
    </citation>
    <scope>NUCLEOTIDE SEQUENCE</scope>
    <source>
        <tissue evidence="3">Brain</tissue>
    </source>
</reference>
<protein>
    <submittedName>
        <fullName evidence="3">Uncharacterized protein</fullName>
    </submittedName>
</protein>
<proteinExistence type="predicted"/>
<feature type="compositionally biased region" description="Low complexity" evidence="1">
    <location>
        <begin position="31"/>
        <end position="57"/>
    </location>
</feature>
<sequence length="71" mass="7451">RPWRPWAGSDPRWAPCMCRVAPLCATSTRVTEVSSTSWSVRGTAETTSTGGTGAPTARLPRSSPSDASGTE</sequence>